<protein>
    <submittedName>
        <fullName evidence="1">Uncharacterized protein</fullName>
    </submittedName>
</protein>
<reference evidence="1" key="1">
    <citation type="journal article" date="2013" name="Nat. Commun.">
        <title>Whole-genome sequencing of Oryza brachyantha reveals mechanisms underlying Oryza genome evolution.</title>
        <authorList>
            <person name="Chen J."/>
            <person name="Huang Q."/>
            <person name="Gao D."/>
            <person name="Wang J."/>
            <person name="Lang Y."/>
            <person name="Liu T."/>
            <person name="Li B."/>
            <person name="Bai Z."/>
            <person name="Luis Goicoechea J."/>
            <person name="Liang C."/>
            <person name="Chen C."/>
            <person name="Zhang W."/>
            <person name="Sun S."/>
            <person name="Liao Y."/>
            <person name="Zhang X."/>
            <person name="Yang L."/>
            <person name="Song C."/>
            <person name="Wang M."/>
            <person name="Shi J."/>
            <person name="Liu G."/>
            <person name="Liu J."/>
            <person name="Zhou H."/>
            <person name="Zhou W."/>
            <person name="Yu Q."/>
            <person name="An N."/>
            <person name="Chen Y."/>
            <person name="Cai Q."/>
            <person name="Wang B."/>
            <person name="Liu B."/>
            <person name="Min J."/>
            <person name="Huang Y."/>
            <person name="Wu H."/>
            <person name="Li Z."/>
            <person name="Zhang Y."/>
            <person name="Yin Y."/>
            <person name="Song W."/>
            <person name="Jiang J."/>
            <person name="Jackson S.A."/>
            <person name="Wing R.A."/>
            <person name="Wang J."/>
            <person name="Chen M."/>
        </authorList>
    </citation>
    <scope>NUCLEOTIDE SEQUENCE [LARGE SCALE GENOMIC DNA]</scope>
    <source>
        <strain evidence="1">cv. IRGC 101232</strain>
    </source>
</reference>
<organism evidence="1">
    <name type="scientific">Oryza brachyantha</name>
    <name type="common">malo sina</name>
    <dbReference type="NCBI Taxonomy" id="4533"/>
    <lineage>
        <taxon>Eukaryota</taxon>
        <taxon>Viridiplantae</taxon>
        <taxon>Streptophyta</taxon>
        <taxon>Embryophyta</taxon>
        <taxon>Tracheophyta</taxon>
        <taxon>Spermatophyta</taxon>
        <taxon>Magnoliopsida</taxon>
        <taxon>Liliopsida</taxon>
        <taxon>Poales</taxon>
        <taxon>Poaceae</taxon>
        <taxon>BOP clade</taxon>
        <taxon>Oryzoideae</taxon>
        <taxon>Oryzeae</taxon>
        <taxon>Oryzinae</taxon>
        <taxon>Oryza</taxon>
    </lineage>
</organism>
<name>J3KYE5_ORYBR</name>
<evidence type="ECO:0000313" key="2">
    <source>
        <dbReference type="Proteomes" id="UP000006038"/>
    </source>
</evidence>
<accession>J3KYE5</accession>
<dbReference type="Proteomes" id="UP000006038">
    <property type="component" value="Chromosome 1"/>
</dbReference>
<dbReference type="EnsemblPlants" id="OB01G20010.1">
    <property type="protein sequence ID" value="OB01G20010.1"/>
    <property type="gene ID" value="OB01G20010"/>
</dbReference>
<dbReference type="Gramene" id="OB01G20010.1">
    <property type="protein sequence ID" value="OB01G20010.1"/>
    <property type="gene ID" value="OB01G20010"/>
</dbReference>
<dbReference type="HOGENOM" id="CLU_1637978_0_0_1"/>
<keyword evidence="2" id="KW-1185">Reference proteome</keyword>
<sequence length="162" mass="18444">MLLRADMTLRSWRRVARVVWVVESWSRGSRFPELQLGDAHGVREHSREKNGLFILRPSMDAPHCLFYDYRKLAATTPDSQLPTVTTQDLVAGRVVPGVDTPRFNALLWRSPIPPYCSYVITCEIDGNQQTAASSAREQLGRRPGEILELERLKKKRLADEPS</sequence>
<dbReference type="AlphaFoldDB" id="J3KYE5"/>
<reference evidence="1" key="2">
    <citation type="submission" date="2013-04" db="UniProtKB">
        <authorList>
            <consortium name="EnsemblPlants"/>
        </authorList>
    </citation>
    <scope>IDENTIFICATION</scope>
</reference>
<proteinExistence type="predicted"/>
<evidence type="ECO:0000313" key="1">
    <source>
        <dbReference type="EnsemblPlants" id="OB01G20010.1"/>
    </source>
</evidence>